<accession>A0ABY3ZX56</accession>
<evidence type="ECO:0000313" key="2">
    <source>
        <dbReference type="Proteomes" id="UP000830343"/>
    </source>
</evidence>
<organism evidence="1 2">
    <name type="scientific">Macrococcus armenti</name>
    <dbReference type="NCBI Taxonomy" id="2875764"/>
    <lineage>
        <taxon>Bacteria</taxon>
        <taxon>Bacillati</taxon>
        <taxon>Bacillota</taxon>
        <taxon>Bacilli</taxon>
        <taxon>Bacillales</taxon>
        <taxon>Staphylococcaceae</taxon>
        <taxon>Macrococcus</taxon>
    </lineage>
</organism>
<dbReference type="EMBL" id="CP094348">
    <property type="protein sequence ID" value="UOB21475.1"/>
    <property type="molecule type" value="Genomic_DNA"/>
</dbReference>
<protein>
    <submittedName>
        <fullName evidence="1">Uncharacterized protein</fullName>
    </submittedName>
</protein>
<reference evidence="1" key="1">
    <citation type="submission" date="2022-03" db="EMBL/GenBank/DDBJ databases">
        <authorList>
            <person name="Vrbovska V."/>
            <person name="Kovarovic V."/>
            <person name="Botka T."/>
            <person name="Pantucek R."/>
        </authorList>
    </citation>
    <scope>NUCLEOTIDE SEQUENCE</scope>
    <source>
        <strain evidence="1">CCM 2609</strain>
    </source>
</reference>
<sequence>MNKLQILKVTLLIVILAEEIKRARKYSILSDKYSEMKILDKDGKTLIRFNESETPIDFKDESLAVSIKPN</sequence>
<gene>
    <name evidence="1" type="ORF">MRZ06_05175</name>
</gene>
<reference evidence="1" key="2">
    <citation type="submission" date="2022-04" db="EMBL/GenBank/DDBJ databases">
        <title>Antimicrobial genetic elements in methicillin-resistant Macrococcus armenti.</title>
        <authorList>
            <person name="Keller J.E."/>
            <person name="Schwendener S."/>
            <person name="Pantucek R."/>
            <person name="Perreten V."/>
        </authorList>
    </citation>
    <scope>NUCLEOTIDE SEQUENCE</scope>
    <source>
        <strain evidence="1">CCM 2609</strain>
    </source>
</reference>
<proteinExistence type="predicted"/>
<name>A0ABY3ZX56_9STAP</name>
<dbReference type="RefSeq" id="WP_243367114.1">
    <property type="nucleotide sequence ID" value="NZ_CP094348.1"/>
</dbReference>
<dbReference type="Proteomes" id="UP000830343">
    <property type="component" value="Chromosome"/>
</dbReference>
<evidence type="ECO:0000313" key="1">
    <source>
        <dbReference type="EMBL" id="UOB21475.1"/>
    </source>
</evidence>
<keyword evidence="2" id="KW-1185">Reference proteome</keyword>